<evidence type="ECO:0000256" key="8">
    <source>
        <dbReference type="ARBA" id="ARBA00047651"/>
    </source>
</evidence>
<evidence type="ECO:0000256" key="11">
    <source>
        <dbReference type="RuleBase" id="RU000515"/>
    </source>
</evidence>
<dbReference type="InterPro" id="IPR030656">
    <property type="entry name" value="ALAD_AS"/>
</dbReference>
<comment type="similarity">
    <text evidence="2 12">Belongs to the ALAD family.</text>
</comment>
<feature type="active site" description="Schiff-base intermediate with substrate" evidence="9">
    <location>
        <position position="260"/>
    </location>
</feature>
<sequence>MKGSTKNRGQFPYTRMRRNRKSSSIRKLVQESTLEITDLIQPVFVIDGNNKTESITSMPGINRCSPDQLLNEAQELYNLGIQSIAIFPVIKKEKKSLNAEESFNENGLVQNTIKLLKRNIPELTLITDVALDPYTTHGHDGILNQKNIIDNDLTNETLVKQALSHAVAGADIIAPSDMMDGRILRIREKLESHNFHDTIIMSYASKYASNYYGPFRDAIGSSDREKIDKSTYQIDIHNTDEAISECELDLQEGADILLIKPGMPYLDIITAVKQTFGVPTFAYQVSGEYSMHCLAFEKGLLERDSTLLESLIAFKRAGADAILTYFAKEAAILLNG</sequence>
<dbReference type="SMART" id="SM01004">
    <property type="entry name" value="ALAD"/>
    <property type="match status" value="1"/>
</dbReference>
<dbReference type="NCBIfam" id="NF006762">
    <property type="entry name" value="PRK09283.1"/>
    <property type="match status" value="1"/>
</dbReference>
<evidence type="ECO:0000256" key="4">
    <source>
        <dbReference type="ARBA" id="ARBA00020771"/>
    </source>
</evidence>
<keyword evidence="7 11" id="KW-0627">Porphyrin biosynthesis</keyword>
<evidence type="ECO:0000256" key="3">
    <source>
        <dbReference type="ARBA" id="ARBA00012053"/>
    </source>
</evidence>
<dbReference type="UniPathway" id="UPA00251">
    <property type="reaction ID" value="UER00318"/>
</dbReference>
<dbReference type="EMBL" id="GU474902">
    <property type="protein sequence ID" value="ADI18861.1"/>
    <property type="molecule type" value="Genomic_DNA"/>
</dbReference>
<dbReference type="EC" id="4.2.1.24" evidence="3 11"/>
<dbReference type="Gene3D" id="3.20.20.70">
    <property type="entry name" value="Aldolase class I"/>
    <property type="match status" value="1"/>
</dbReference>
<evidence type="ECO:0000313" key="13">
    <source>
        <dbReference type="EMBL" id="ADI18861.1"/>
    </source>
</evidence>
<comment type="catalytic activity">
    <reaction evidence="8 11">
        <text>2 5-aminolevulinate = porphobilinogen + 2 H2O + H(+)</text>
        <dbReference type="Rhea" id="RHEA:24064"/>
        <dbReference type="ChEBI" id="CHEBI:15377"/>
        <dbReference type="ChEBI" id="CHEBI:15378"/>
        <dbReference type="ChEBI" id="CHEBI:58126"/>
        <dbReference type="ChEBI" id="CHEBI:356416"/>
        <dbReference type="EC" id="4.2.1.24"/>
    </reaction>
</comment>
<keyword evidence="5" id="KW-0350">Heme biosynthesis</keyword>
<feature type="binding site" evidence="10">
    <location>
        <position position="245"/>
    </location>
    <ligand>
        <name>Mg(2+)</name>
        <dbReference type="ChEBI" id="CHEBI:18420"/>
    </ligand>
</feature>
<comment type="pathway">
    <text evidence="1">Porphyrin-containing compound metabolism; protoporphyrin-IX biosynthesis; coproporphyrinogen-III from 5-aminolevulinate: step 1/4.</text>
</comment>
<dbReference type="GO" id="GO:0006782">
    <property type="term" value="P:protoporphyrinogen IX biosynthetic process"/>
    <property type="evidence" value="ECO:0007669"/>
    <property type="project" value="UniProtKB-UniPathway"/>
</dbReference>
<proteinExistence type="inferred from homology"/>
<keyword evidence="10" id="KW-0460">Magnesium</keyword>
<dbReference type="PIRSF" id="PIRSF001415">
    <property type="entry name" value="Porphbilin_synth"/>
    <property type="match status" value="1"/>
</dbReference>
<evidence type="ECO:0000256" key="9">
    <source>
        <dbReference type="PIRSR" id="PIRSR001415-1"/>
    </source>
</evidence>
<evidence type="ECO:0000256" key="6">
    <source>
        <dbReference type="ARBA" id="ARBA00023239"/>
    </source>
</evidence>
<protein>
    <recommendedName>
        <fullName evidence="4 11">Delta-aminolevulinic acid dehydratase</fullName>
        <ecNumber evidence="3 11">4.2.1.24</ecNumber>
    </recommendedName>
</protein>
<organism evidence="13">
    <name type="scientific">uncultured Pseudomonadales bacterium HF0010_05E14</name>
    <dbReference type="NCBI Taxonomy" id="710778"/>
    <lineage>
        <taxon>Bacteria</taxon>
        <taxon>Pseudomonadati</taxon>
        <taxon>Pseudomonadota</taxon>
        <taxon>Gammaproteobacteria</taxon>
        <taxon>Pseudomonadales</taxon>
        <taxon>environmental samples</taxon>
    </lineage>
</organism>
<accession>E0XWS0</accession>
<dbReference type="InterPro" id="IPR013785">
    <property type="entry name" value="Aldolase_TIM"/>
</dbReference>
<dbReference type="CDD" id="cd04823">
    <property type="entry name" value="ALAD_PBGS_aspartate_rich"/>
    <property type="match status" value="1"/>
</dbReference>
<comment type="subunit">
    <text evidence="11">Homooctamer.</text>
</comment>
<evidence type="ECO:0000256" key="2">
    <source>
        <dbReference type="ARBA" id="ARBA00008055"/>
    </source>
</evidence>
<evidence type="ECO:0000256" key="1">
    <source>
        <dbReference type="ARBA" id="ARBA00004694"/>
    </source>
</evidence>
<keyword evidence="6 11" id="KW-0456">Lyase</keyword>
<dbReference type="GO" id="GO:0008270">
    <property type="term" value="F:zinc ion binding"/>
    <property type="evidence" value="ECO:0007669"/>
    <property type="project" value="TreeGrafter"/>
</dbReference>
<evidence type="ECO:0000256" key="5">
    <source>
        <dbReference type="ARBA" id="ARBA00023133"/>
    </source>
</evidence>
<dbReference type="PANTHER" id="PTHR11458:SF0">
    <property type="entry name" value="DELTA-AMINOLEVULINIC ACID DEHYDRATASE"/>
    <property type="match status" value="1"/>
</dbReference>
<dbReference type="Pfam" id="PF00490">
    <property type="entry name" value="ALAD"/>
    <property type="match status" value="1"/>
</dbReference>
<keyword evidence="10" id="KW-0479">Metal-binding</keyword>
<dbReference type="SUPFAM" id="SSF51569">
    <property type="entry name" value="Aldolase"/>
    <property type="match status" value="1"/>
</dbReference>
<dbReference type="PANTHER" id="PTHR11458">
    <property type="entry name" value="DELTA-AMINOLEVULINIC ACID DEHYDRATASE"/>
    <property type="match status" value="1"/>
</dbReference>
<evidence type="ECO:0000256" key="7">
    <source>
        <dbReference type="ARBA" id="ARBA00023244"/>
    </source>
</evidence>
<dbReference type="FunFam" id="3.20.20.70:FF:000019">
    <property type="entry name" value="Delta-aminolevulinic acid dehydratase"/>
    <property type="match status" value="1"/>
</dbReference>
<evidence type="ECO:0000256" key="10">
    <source>
        <dbReference type="PIRSR" id="PIRSR001415-5"/>
    </source>
</evidence>
<dbReference type="InterPro" id="IPR001731">
    <property type="entry name" value="ALAD"/>
</dbReference>
<dbReference type="GO" id="GO:0004655">
    <property type="term" value="F:porphobilinogen synthase activity"/>
    <property type="evidence" value="ECO:0007669"/>
    <property type="project" value="UniProtKB-EC"/>
</dbReference>
<dbReference type="GO" id="GO:0005829">
    <property type="term" value="C:cytosol"/>
    <property type="evidence" value="ECO:0007669"/>
    <property type="project" value="TreeGrafter"/>
</dbReference>
<feature type="active site" description="Schiff-base intermediate with substrate" evidence="9">
    <location>
        <position position="206"/>
    </location>
</feature>
<dbReference type="PRINTS" id="PR00144">
    <property type="entry name" value="DALDHYDRTASE"/>
</dbReference>
<dbReference type="AlphaFoldDB" id="E0XWS0"/>
<evidence type="ECO:0000256" key="12">
    <source>
        <dbReference type="RuleBase" id="RU004161"/>
    </source>
</evidence>
<name>E0XWS0_9GAMM</name>
<reference evidence="13" key="1">
    <citation type="journal article" date="2011" name="Environ. Microbiol.">
        <title>Time-series analyses of Monterey Bay coastal microbial picoplankton using a 'genome proxy' microarray.</title>
        <authorList>
            <person name="Rich V.I."/>
            <person name="Pham V.D."/>
            <person name="Eppley J."/>
            <person name="Shi Y."/>
            <person name="DeLong E.F."/>
        </authorList>
    </citation>
    <scope>NUCLEOTIDE SEQUENCE</scope>
</reference>
<dbReference type="PROSITE" id="PS00169">
    <property type="entry name" value="D_ALA_DEHYDRATASE"/>
    <property type="match status" value="1"/>
</dbReference>